<dbReference type="Pfam" id="PF06674">
    <property type="entry name" value="DUF1176"/>
    <property type="match status" value="1"/>
</dbReference>
<organism evidence="2 3">
    <name type="scientific">Kaistia dalseonensis</name>
    <dbReference type="NCBI Taxonomy" id="410840"/>
    <lineage>
        <taxon>Bacteria</taxon>
        <taxon>Pseudomonadati</taxon>
        <taxon>Pseudomonadota</taxon>
        <taxon>Alphaproteobacteria</taxon>
        <taxon>Hyphomicrobiales</taxon>
        <taxon>Kaistiaceae</taxon>
        <taxon>Kaistia</taxon>
    </lineage>
</organism>
<keyword evidence="3" id="KW-1185">Reference proteome</keyword>
<evidence type="ECO:0000313" key="3">
    <source>
        <dbReference type="Proteomes" id="UP001241603"/>
    </source>
</evidence>
<feature type="chain" id="PRO_5045881424" description="DUF1176 domain-containing protein" evidence="1">
    <location>
        <begin position="22"/>
        <end position="358"/>
    </location>
</feature>
<evidence type="ECO:0000256" key="1">
    <source>
        <dbReference type="SAM" id="SignalP"/>
    </source>
</evidence>
<dbReference type="Proteomes" id="UP001241603">
    <property type="component" value="Unassembled WGS sequence"/>
</dbReference>
<comment type="caution">
    <text evidence="2">The sequence shown here is derived from an EMBL/GenBank/DDBJ whole genome shotgun (WGS) entry which is preliminary data.</text>
</comment>
<name>A0ABU0H9D1_9HYPH</name>
<keyword evidence="1" id="KW-0732">Signal</keyword>
<gene>
    <name evidence="2" type="ORF">QO014_003316</name>
</gene>
<dbReference type="InterPro" id="IPR009560">
    <property type="entry name" value="DUF1176"/>
</dbReference>
<accession>A0ABU0H9D1</accession>
<dbReference type="RefSeq" id="WP_266349795.1">
    <property type="nucleotide sequence ID" value="NZ_JAPKNG010000004.1"/>
</dbReference>
<evidence type="ECO:0000313" key="2">
    <source>
        <dbReference type="EMBL" id="MDQ0438921.1"/>
    </source>
</evidence>
<evidence type="ECO:0008006" key="4">
    <source>
        <dbReference type="Google" id="ProtNLM"/>
    </source>
</evidence>
<proteinExistence type="predicted"/>
<dbReference type="EMBL" id="JAUSVO010000004">
    <property type="protein sequence ID" value="MDQ0438921.1"/>
    <property type="molecule type" value="Genomic_DNA"/>
</dbReference>
<reference evidence="2 3" key="1">
    <citation type="submission" date="2023-07" db="EMBL/GenBank/DDBJ databases">
        <title>Genomic Encyclopedia of Type Strains, Phase IV (KMG-IV): sequencing the most valuable type-strain genomes for metagenomic binning, comparative biology and taxonomic classification.</title>
        <authorList>
            <person name="Goeker M."/>
        </authorList>
    </citation>
    <scope>NUCLEOTIDE SEQUENCE [LARGE SCALE GENOMIC DNA]</scope>
    <source>
        <strain evidence="2 3">B6-8</strain>
    </source>
</reference>
<feature type="signal peptide" evidence="1">
    <location>
        <begin position="1"/>
        <end position="21"/>
    </location>
</feature>
<protein>
    <recommendedName>
        <fullName evidence="4">DUF1176 domain-containing protein</fullName>
    </recommendedName>
</protein>
<sequence length="358" mass="37212">MRRLTASLLLLALTAPVPAKAEPALSKTVRDWTAYCDNLRNCSAFGYATTLDEELLGAWITIARDGAADAAPTVLIGMTLASDTAPTDANFELAFDDAKAAGLAEPIAASEGDAGAMTATIPAASVPSFLAALRKAGFLKATLKDATSTQTATISLSGATGALLWIDEAQERLGTVTALIRSGPKPASSVPPPPAMPIIQAAKPVEGAVPAAPSAPAQKKLLGEDCTGAVGDSPIDPIIGRLDAHRVLYGLFCDAGAYNYDYSFFVATDGGPLKPISLDVPAPIQDDASSGSLVNPDFDAKTLQLSSFAKGRGIGDCGSIGEWVWDGSVFRMLSYQALDDCNGVPSTYWPMLYRARIE</sequence>